<proteinExistence type="predicted"/>
<keyword evidence="4" id="KW-1185">Reference proteome</keyword>
<feature type="domain" description="J" evidence="2">
    <location>
        <begin position="632"/>
        <end position="700"/>
    </location>
</feature>
<evidence type="ECO:0000256" key="1">
    <source>
        <dbReference type="SAM" id="MobiDB-lite"/>
    </source>
</evidence>
<protein>
    <recommendedName>
        <fullName evidence="2">J domain-containing protein</fullName>
    </recommendedName>
</protein>
<dbReference type="InterPro" id="IPR051218">
    <property type="entry name" value="Sec_MonoDiacylglyc_Lipase"/>
</dbReference>
<feature type="region of interest" description="Disordered" evidence="1">
    <location>
        <begin position="690"/>
        <end position="712"/>
    </location>
</feature>
<dbReference type="InterPro" id="IPR029058">
    <property type="entry name" value="AB_hydrolase_fold"/>
</dbReference>
<name>A0AA36I9X5_9DINO</name>
<dbReference type="Pfam" id="PF00226">
    <property type="entry name" value="DnaJ"/>
    <property type="match status" value="2"/>
</dbReference>
<dbReference type="Gene3D" id="1.10.287.110">
    <property type="entry name" value="DnaJ domain"/>
    <property type="match status" value="2"/>
</dbReference>
<dbReference type="Pfam" id="PF01764">
    <property type="entry name" value="Lipase_3"/>
    <property type="match status" value="1"/>
</dbReference>
<dbReference type="PRINTS" id="PR00625">
    <property type="entry name" value="JDOMAIN"/>
</dbReference>
<feature type="domain" description="J" evidence="2">
    <location>
        <begin position="505"/>
        <end position="580"/>
    </location>
</feature>
<dbReference type="SUPFAM" id="SSF46565">
    <property type="entry name" value="Chaperone J-domain"/>
    <property type="match status" value="2"/>
</dbReference>
<dbReference type="SUPFAM" id="SSF53474">
    <property type="entry name" value="alpha/beta-Hydrolases"/>
    <property type="match status" value="1"/>
</dbReference>
<dbReference type="InterPro" id="IPR002921">
    <property type="entry name" value="Fungal_lipase-type"/>
</dbReference>
<dbReference type="InterPro" id="IPR036869">
    <property type="entry name" value="J_dom_sf"/>
</dbReference>
<gene>
    <name evidence="3" type="ORF">EVOR1521_LOCUS10555</name>
</gene>
<evidence type="ECO:0000313" key="4">
    <source>
        <dbReference type="Proteomes" id="UP001178507"/>
    </source>
</evidence>
<accession>A0AA36I9X5</accession>
<evidence type="ECO:0000259" key="2">
    <source>
        <dbReference type="PROSITE" id="PS50076"/>
    </source>
</evidence>
<dbReference type="Gene3D" id="3.40.50.1820">
    <property type="entry name" value="alpha/beta hydrolase"/>
    <property type="match status" value="1"/>
</dbReference>
<dbReference type="AlphaFoldDB" id="A0AA36I9X5"/>
<dbReference type="CDD" id="cd00519">
    <property type="entry name" value="Lipase_3"/>
    <property type="match status" value="1"/>
</dbReference>
<evidence type="ECO:0000313" key="3">
    <source>
        <dbReference type="EMBL" id="CAJ1383437.1"/>
    </source>
</evidence>
<dbReference type="Proteomes" id="UP001178507">
    <property type="component" value="Unassembled WGS sequence"/>
</dbReference>
<sequence length="747" mass="81235">MNFSSLCSRDQESVRRAAELSAAVYREPTGKETDFQDIYSVNRAMFWTQPGAVAFRGTNNFSNAIQDVQCGMQPLANSNIRGRVHRGFQEALLRVNPSKIVKRMEGANESTWLVTGHSLGGAMATLFAQFCLERASGNVVLVTFGAPHPGDSAFQQEMEKHARSGRLRIVRMTNHLDPVPSLPGVVAGEFRHPCSPTFADVLPAQICHTVVDFVSMMFRNMKWLDGCHDECAPLHDLAKRNHSMDVYVRNIADLNVAHACKTVMEFCKAATSFTGVPLPPAVQVFLDVFSAPQCSAQQIGCQFGAASVNCFQESLANKLSGSLSLSHESASEAIQIISQGLQTAAGTGRADLTAIEVSTRAAWAYAIEGRVISWFSRWSEGLSMDVLKKMSGAVLCGVTAWMKDSYGYIRAFMSGEIDGFDTLKAIMGAGFEAVCLAAGGAAGAWACCTTAVAIGLTGPIGWLCAGLAGLAGTGLGAYLGKMLGTKLRGWFHEMFGGSPDMAKLRAYKELGLSSSASPDEIRTAFKHLALQRHPDKGGDKEAFHRLRMAYGVLCAAHSTCPEDKIVERNFETKAIMDGWTLNKEVELLDDAALASFKKETKEMQVGKLEWLLASLKGLQEKVAVLRKDLRNVKYHTLGLSPGASKAQLTKAYHQLALKLHPDKKRLDSDVAFKNLQSAYKELLSCVDGSAASEEASDQPATEDSKATSPEQQLQERYLLIRKIVKSESSQVKDLQTELDKALMMPAY</sequence>
<feature type="compositionally biased region" description="Polar residues" evidence="1">
    <location>
        <begin position="698"/>
        <end position="712"/>
    </location>
</feature>
<dbReference type="SMART" id="SM00271">
    <property type="entry name" value="DnaJ"/>
    <property type="match status" value="2"/>
</dbReference>
<reference evidence="3" key="1">
    <citation type="submission" date="2023-08" db="EMBL/GenBank/DDBJ databases">
        <authorList>
            <person name="Chen Y."/>
            <person name="Shah S."/>
            <person name="Dougan E. K."/>
            <person name="Thang M."/>
            <person name="Chan C."/>
        </authorList>
    </citation>
    <scope>NUCLEOTIDE SEQUENCE</scope>
</reference>
<comment type="caution">
    <text evidence="3">The sequence shown here is derived from an EMBL/GenBank/DDBJ whole genome shotgun (WGS) entry which is preliminary data.</text>
</comment>
<dbReference type="PROSITE" id="PS50076">
    <property type="entry name" value="DNAJ_2"/>
    <property type="match status" value="2"/>
</dbReference>
<dbReference type="GO" id="GO:0006629">
    <property type="term" value="P:lipid metabolic process"/>
    <property type="evidence" value="ECO:0007669"/>
    <property type="project" value="InterPro"/>
</dbReference>
<dbReference type="EMBL" id="CAUJNA010001013">
    <property type="protein sequence ID" value="CAJ1383437.1"/>
    <property type="molecule type" value="Genomic_DNA"/>
</dbReference>
<dbReference type="InterPro" id="IPR001623">
    <property type="entry name" value="DnaJ_domain"/>
</dbReference>
<dbReference type="CDD" id="cd06257">
    <property type="entry name" value="DnaJ"/>
    <property type="match status" value="2"/>
</dbReference>
<dbReference type="PANTHER" id="PTHR45856">
    <property type="entry name" value="ALPHA/BETA-HYDROLASES SUPERFAMILY PROTEIN"/>
    <property type="match status" value="1"/>
</dbReference>
<organism evidence="3 4">
    <name type="scientific">Effrenium voratum</name>
    <dbReference type="NCBI Taxonomy" id="2562239"/>
    <lineage>
        <taxon>Eukaryota</taxon>
        <taxon>Sar</taxon>
        <taxon>Alveolata</taxon>
        <taxon>Dinophyceae</taxon>
        <taxon>Suessiales</taxon>
        <taxon>Symbiodiniaceae</taxon>
        <taxon>Effrenium</taxon>
    </lineage>
</organism>
<dbReference type="PANTHER" id="PTHR45856:SF11">
    <property type="entry name" value="FUNGAL LIPASE-LIKE DOMAIN-CONTAINING PROTEIN"/>
    <property type="match status" value="1"/>
</dbReference>